<dbReference type="InterPro" id="IPR003959">
    <property type="entry name" value="ATPase_AAA_core"/>
</dbReference>
<evidence type="ECO:0000313" key="2">
    <source>
        <dbReference type="EMBL" id="MES5322908.1"/>
    </source>
</evidence>
<dbReference type="PANTHER" id="PTHR43581">
    <property type="entry name" value="ATP/GTP PHOSPHATASE"/>
    <property type="match status" value="1"/>
</dbReference>
<name>A0ABV2BDD3_9BURK</name>
<accession>A0ABV2BDD3</accession>
<evidence type="ECO:0000259" key="1">
    <source>
        <dbReference type="Pfam" id="PF13304"/>
    </source>
</evidence>
<sequence length="650" mass="73775">MIRIKSVYLENIKNFGSNGCIFNFGNEYKIHTVSGRNGSGKTALFKAVQVFQKIFFFDQIDVDVIEREGLLRSLKLEIESILSGSSGVIDIALSHDGNIIHIELKLFNDDPMYPDEFYEINEKIPGSLDRLGCVWDIDNPRDVIAFIDAGKSFSDFGVGVNNINLLSRKQKSREFILECIFSPEKTLQAIYKKTVLDHIQYRLDPSRTYEYFRNANHAVKIISKNIEVKNISATKVDGSLVMLGRTTDGMALFDVKDFSSGERALYLTLLFIFYLPNIGILVLDEPENHLHENLLRGFYDFLKGVALKGGPYEWLKAQKYGEGEKNILEDSVDGLSQIFLTTHSKALVYQNLNYGECLVISQEGLLPLEGGGIEAELRKVGVSTVFSKTLFVEGATESSLLTDILEASGIEVMVSDTCKEVIEYFKKISKIKEKIHGADFCFVMDRDNKTESEIEDIRCIDPSYFDRAFIVLDRHEIENLLIDEKLIVDSLNPALKNLCQDEIEVKWIKNAFLEIAGELNKKSMVKYISSGLKMYLKREILDPVIMERSLIDKGVDQTVDNVFSSFDPDCVKSHGRELSDQFNIIWKNDWKRLVDGKAFLNILYNKLEKKTGIKGAVIKKSLIERVKVNPKEYEVGLFLNKVYVSLGVDC</sequence>
<comment type="caution">
    <text evidence="2">The sequence shown here is derived from an EMBL/GenBank/DDBJ whole genome shotgun (WGS) entry which is preliminary data.</text>
</comment>
<gene>
    <name evidence="2" type="ORF">ABU900_00725</name>
</gene>
<dbReference type="Pfam" id="PF13304">
    <property type="entry name" value="AAA_21"/>
    <property type="match status" value="1"/>
</dbReference>
<organism evidence="2 3">
    <name type="scientific">Alcaligenes phenolicus</name>
    <dbReference type="NCBI Taxonomy" id="232846"/>
    <lineage>
        <taxon>Bacteria</taxon>
        <taxon>Pseudomonadati</taxon>
        <taxon>Pseudomonadota</taxon>
        <taxon>Betaproteobacteria</taxon>
        <taxon>Burkholderiales</taxon>
        <taxon>Alcaligenaceae</taxon>
        <taxon>Alcaligenes</taxon>
    </lineage>
</organism>
<proteinExistence type="predicted"/>
<dbReference type="Proteomes" id="UP001437419">
    <property type="component" value="Unassembled WGS sequence"/>
</dbReference>
<protein>
    <submittedName>
        <fullName evidence="2">AAA family ATPase</fullName>
    </submittedName>
</protein>
<feature type="domain" description="ATPase AAA-type core" evidence="1">
    <location>
        <begin position="33"/>
        <end position="347"/>
    </location>
</feature>
<dbReference type="RefSeq" id="WP_353639283.1">
    <property type="nucleotide sequence ID" value="NZ_JBEUDR010000001.1"/>
</dbReference>
<dbReference type="SUPFAM" id="SSF52540">
    <property type="entry name" value="P-loop containing nucleoside triphosphate hydrolases"/>
    <property type="match status" value="1"/>
</dbReference>
<dbReference type="PANTHER" id="PTHR43581:SF4">
    <property type="entry name" value="ATP_GTP PHOSPHATASE"/>
    <property type="match status" value="1"/>
</dbReference>
<reference evidence="2 3" key="1">
    <citation type="submission" date="2024-06" db="EMBL/GenBank/DDBJ databases">
        <title>Alcaligenes phenolicus JC896.</title>
        <authorList>
            <person name="Venkata Ramana C."/>
            <person name="Sasikala C."/>
            <person name="Mahima D."/>
        </authorList>
    </citation>
    <scope>NUCLEOTIDE SEQUENCE [LARGE SCALE GENOMIC DNA]</scope>
    <source>
        <strain evidence="2 3">JC896</strain>
    </source>
</reference>
<dbReference type="Gene3D" id="3.40.50.300">
    <property type="entry name" value="P-loop containing nucleotide triphosphate hydrolases"/>
    <property type="match status" value="1"/>
</dbReference>
<dbReference type="EMBL" id="JBEUDR010000001">
    <property type="protein sequence ID" value="MES5322908.1"/>
    <property type="molecule type" value="Genomic_DNA"/>
</dbReference>
<keyword evidence="3" id="KW-1185">Reference proteome</keyword>
<dbReference type="InterPro" id="IPR051396">
    <property type="entry name" value="Bact_Antivir_Def_Nuclease"/>
</dbReference>
<evidence type="ECO:0000313" key="3">
    <source>
        <dbReference type="Proteomes" id="UP001437419"/>
    </source>
</evidence>
<dbReference type="InterPro" id="IPR027417">
    <property type="entry name" value="P-loop_NTPase"/>
</dbReference>